<dbReference type="CDD" id="cd09917">
    <property type="entry name" value="F-box_SF"/>
    <property type="match status" value="1"/>
</dbReference>
<dbReference type="SUPFAM" id="SSF81383">
    <property type="entry name" value="F-box domain"/>
    <property type="match status" value="1"/>
</dbReference>
<reference evidence="2" key="1">
    <citation type="submission" date="2021-06" db="EMBL/GenBank/DDBJ databases">
        <title>Genome Sequence of Mortierella hyaline Strain SCG-10, a Cold-Adapted, Nitrate-Reducing Fungus Isolated from Soil in Minnesota, USA.</title>
        <authorList>
            <person name="Aldossari N."/>
        </authorList>
    </citation>
    <scope>NUCLEOTIDE SEQUENCE</scope>
    <source>
        <strain evidence="2">SCG-10</strain>
    </source>
</reference>
<dbReference type="AlphaFoldDB" id="A0A9P7Y689"/>
<feature type="domain" description="F-box" evidence="1">
    <location>
        <begin position="33"/>
        <end position="59"/>
    </location>
</feature>
<name>A0A9P7Y689_9FUNG</name>
<dbReference type="Gene3D" id="3.80.10.10">
    <property type="entry name" value="Ribonuclease Inhibitor"/>
    <property type="match status" value="1"/>
</dbReference>
<accession>A0A9P7Y689</accession>
<organism evidence="2 3">
    <name type="scientific">Linnemannia hyalina</name>
    <dbReference type="NCBI Taxonomy" id="64524"/>
    <lineage>
        <taxon>Eukaryota</taxon>
        <taxon>Fungi</taxon>
        <taxon>Fungi incertae sedis</taxon>
        <taxon>Mucoromycota</taxon>
        <taxon>Mortierellomycotina</taxon>
        <taxon>Mortierellomycetes</taxon>
        <taxon>Mortierellales</taxon>
        <taxon>Mortierellaceae</taxon>
        <taxon>Linnemannia</taxon>
    </lineage>
</organism>
<sequence length="695" mass="79974">MLLRLSPFAKHSQSLVPSTPSSSSHPTSPLDVPELLQHIFSFLNQRALRTVLLVCRKWLYLNQHRHHREVIWDVCWEHSSSFKTLTRLDGAERLVLNQEQLSWNRADLRIILHSIQAAKGYNPFVLLGTAVDTLVKTVSRSHPIKGFIHPLRELVFSSSEFRDGWMNSLTFPETLTSLKMDKFWGLQVDIARILVVCPLLESLELNSSYNVTVQGPYTDQGKNALPARLPLRSLVLTNLNAPQSWLEDLLTLTPNLDTLKLIELEKYIYGGLSSPNYHMVFVTSLQILTISTAGRYANRTWECWDWVRFRTHLQSLSLPRKQLFYGEYWRHGNDLVPLEADLTICPKTQDRTFFYYNLTPTVLTFLKEQPVFLTSLEILQPKYTGCVHDGWNLHNKLLYTARPLHQLLCECPNLRHLKTLKMHYMTDFMDVHRRIPIYPVLSSTDQGQEGWLEDVQEALPPNNVPGIWICRGLETLHLELHVHDQAIEKGKHRSRILYGYIATVCPQLINLRIRFPHFCESLSIKSWPSKYEPYVLEGGLCLLSKLQHLERLWISHGIFVCENPSELNWLAKFGRTEEHRARRREIVDGWGSRLRGEAMLEADRFEKCAGIAGEILGARAFDEEVVTGLENLGLLQDVVNTVAEMDADEYKILPELFKIACGVHHERNPENEIKALFYSPPVGLKAKLLSRVSTS</sequence>
<dbReference type="InterPro" id="IPR032675">
    <property type="entry name" value="LRR_dom_sf"/>
</dbReference>
<evidence type="ECO:0000313" key="3">
    <source>
        <dbReference type="Proteomes" id="UP000707451"/>
    </source>
</evidence>
<protein>
    <recommendedName>
        <fullName evidence="1">F-box domain-containing protein</fullName>
    </recommendedName>
</protein>
<gene>
    <name evidence="2" type="ORF">KI688_000718</name>
</gene>
<proteinExistence type="predicted"/>
<dbReference type="Gene3D" id="1.20.1280.50">
    <property type="match status" value="1"/>
</dbReference>
<dbReference type="OrthoDB" id="2398163at2759"/>
<evidence type="ECO:0000313" key="2">
    <source>
        <dbReference type="EMBL" id="KAG9072937.1"/>
    </source>
</evidence>
<dbReference type="Pfam" id="PF12937">
    <property type="entry name" value="F-box-like"/>
    <property type="match status" value="1"/>
</dbReference>
<comment type="caution">
    <text evidence="2">The sequence shown here is derived from an EMBL/GenBank/DDBJ whole genome shotgun (WGS) entry which is preliminary data.</text>
</comment>
<evidence type="ECO:0000259" key="1">
    <source>
        <dbReference type="Pfam" id="PF12937"/>
    </source>
</evidence>
<dbReference type="InterPro" id="IPR001810">
    <property type="entry name" value="F-box_dom"/>
</dbReference>
<dbReference type="InterPro" id="IPR036047">
    <property type="entry name" value="F-box-like_dom_sf"/>
</dbReference>
<keyword evidence="3" id="KW-1185">Reference proteome</keyword>
<dbReference type="EMBL" id="JAHRHY010000001">
    <property type="protein sequence ID" value="KAG9072937.1"/>
    <property type="molecule type" value="Genomic_DNA"/>
</dbReference>
<dbReference type="Proteomes" id="UP000707451">
    <property type="component" value="Unassembled WGS sequence"/>
</dbReference>